<dbReference type="InterPro" id="IPR000308">
    <property type="entry name" value="14-3-3"/>
</dbReference>
<dbReference type="InterPro" id="IPR023409">
    <property type="entry name" value="14-3-3_CS"/>
</dbReference>
<evidence type="ECO:0000256" key="1">
    <source>
        <dbReference type="ARBA" id="ARBA00006141"/>
    </source>
</evidence>
<accession>S0B431</accession>
<dbReference type="Gene3D" id="1.20.190.20">
    <property type="entry name" value="14-3-3 domain"/>
    <property type="match status" value="1"/>
</dbReference>
<dbReference type="PROSITE" id="PS00796">
    <property type="entry name" value="1433_1"/>
    <property type="match status" value="1"/>
</dbReference>
<dbReference type="Pfam" id="PF00244">
    <property type="entry name" value="14-3-3"/>
    <property type="match status" value="1"/>
</dbReference>
<dbReference type="SUPFAM" id="SSF48445">
    <property type="entry name" value="14-3-3 protein"/>
    <property type="match status" value="1"/>
</dbReference>
<proteinExistence type="evidence at transcript level"/>
<name>S0B431_ENTIV</name>
<feature type="domain" description="14-3-3" evidence="3">
    <location>
        <begin position="4"/>
        <end position="243"/>
    </location>
</feature>
<feature type="site" description="Interaction with phosphoserine on interacting protein" evidence="2">
    <location>
        <position position="61"/>
    </location>
</feature>
<dbReference type="AlphaFoldDB" id="S0B431"/>
<dbReference type="SMART" id="SM00101">
    <property type="entry name" value="14_3_3"/>
    <property type="match status" value="1"/>
</dbReference>
<dbReference type="PANTHER" id="PTHR18860">
    <property type="entry name" value="14-3-3 PROTEIN"/>
    <property type="match status" value="1"/>
</dbReference>
<dbReference type="EMBL" id="AK422852">
    <property type="protein sequence ID" value="BAN41301.1"/>
    <property type="molecule type" value="mRNA"/>
</dbReference>
<dbReference type="FunFam" id="1.20.190.20:FF:000001">
    <property type="entry name" value="14-3-3 gamma 1"/>
    <property type="match status" value="1"/>
</dbReference>
<dbReference type="PIRSF" id="PIRSF000868">
    <property type="entry name" value="14-3-3"/>
    <property type="match status" value="1"/>
</dbReference>
<dbReference type="InterPro" id="IPR023410">
    <property type="entry name" value="14-3-3_domain"/>
</dbReference>
<comment type="similarity">
    <text evidence="1">Belongs to the 14-3-3 family.</text>
</comment>
<dbReference type="OMA" id="YDEMVNE"/>
<organism evidence="4">
    <name type="scientific">Entamoeba invadens</name>
    <dbReference type="NCBI Taxonomy" id="33085"/>
    <lineage>
        <taxon>Eukaryota</taxon>
        <taxon>Amoebozoa</taxon>
        <taxon>Evosea</taxon>
        <taxon>Archamoebae</taxon>
        <taxon>Mastigamoebida</taxon>
        <taxon>Entamoebidae</taxon>
        <taxon>Entamoeba</taxon>
    </lineage>
</organism>
<evidence type="ECO:0000256" key="2">
    <source>
        <dbReference type="PIRSR" id="PIRSR000868-1"/>
    </source>
</evidence>
<reference evidence="4" key="1">
    <citation type="submission" date="2012-06" db="EMBL/GenBank/DDBJ databases">
        <title>Short 5' UTR of Entamoeba genes.</title>
        <authorList>
            <person name="Hiranuka K."/>
            <person name="Kumagai M."/>
            <person name="Wakaguri H."/>
            <person name="Suzuki Y."/>
            <person name="Sugano S."/>
            <person name="Watanabe J."/>
            <person name="Makioka A."/>
        </authorList>
    </citation>
    <scope>NUCLEOTIDE SEQUENCE</scope>
    <source>
        <strain evidence="4">IP1</strain>
    </source>
</reference>
<protein>
    <submittedName>
        <fullName evidence="4">14-3-3 protein, putative</fullName>
    </submittedName>
</protein>
<dbReference type="PRINTS" id="PR00305">
    <property type="entry name" value="1433ZETA"/>
</dbReference>
<evidence type="ECO:0000259" key="3">
    <source>
        <dbReference type="SMART" id="SM00101"/>
    </source>
</evidence>
<evidence type="ECO:0000313" key="4">
    <source>
        <dbReference type="EMBL" id="BAN41301.1"/>
    </source>
</evidence>
<feature type="site" description="Interaction with phosphoserine on interacting protein" evidence="2">
    <location>
        <position position="134"/>
    </location>
</feature>
<dbReference type="EMBL" id="AK422250">
    <property type="protein sequence ID" value="BAN40743.1"/>
    <property type="molecule type" value="mRNA"/>
</dbReference>
<sequence length="243" mass="28250">MTSREDLVFLAKLAEQSERYEEMADFMKQITLQLQQTKVEPSVEERNLISVAYKNVVGSRRASWRIISSLEQKEQAKGNTQRVEVIKGYRIKIEKELSEKCDDVLNVIITNLLPNCTSTESKVFFKKMEGDYYRYYSEFTTSEKRTEVSNKSLAAYTESMDIAKVELPSTNPIRLGLVLNFSVFYYEIMNDPEKACQLAKEAFDEAIKKLDEVPEETYKDSTLIMQLLRDNMTLWTSDMENDE</sequence>
<dbReference type="InterPro" id="IPR036815">
    <property type="entry name" value="14-3-3_dom_sf"/>
</dbReference>
<dbReference type="VEuPathDB" id="AmoebaDB:EIN_020510"/>